<protein>
    <submittedName>
        <fullName evidence="2">Uncharacterized protein</fullName>
    </submittedName>
</protein>
<keyword evidence="1" id="KW-1133">Transmembrane helix</keyword>
<dbReference type="RefSeq" id="WP_061158247.1">
    <property type="nucleotide sequence ID" value="NZ_FCOI02000001.1"/>
</dbReference>
<proteinExistence type="predicted"/>
<dbReference type="Proteomes" id="UP000054624">
    <property type="component" value="Unassembled WGS sequence"/>
</dbReference>
<reference evidence="3" key="1">
    <citation type="submission" date="2016-01" db="EMBL/GenBank/DDBJ databases">
        <authorList>
            <person name="Peeters Charlotte."/>
        </authorList>
    </citation>
    <scope>NUCLEOTIDE SEQUENCE [LARGE SCALE GENOMIC DNA]</scope>
</reference>
<dbReference type="OrthoDB" id="9132314at2"/>
<dbReference type="EMBL" id="FCOI02000001">
    <property type="protein sequence ID" value="SAK40601.1"/>
    <property type="molecule type" value="Genomic_DNA"/>
</dbReference>
<dbReference type="STRING" id="1777137.AWB76_00189"/>
<organism evidence="2 3">
    <name type="scientific">Caballeronia temeraria</name>
    <dbReference type="NCBI Taxonomy" id="1777137"/>
    <lineage>
        <taxon>Bacteria</taxon>
        <taxon>Pseudomonadati</taxon>
        <taxon>Pseudomonadota</taxon>
        <taxon>Betaproteobacteria</taxon>
        <taxon>Burkholderiales</taxon>
        <taxon>Burkholderiaceae</taxon>
        <taxon>Caballeronia</taxon>
    </lineage>
</organism>
<evidence type="ECO:0000313" key="2">
    <source>
        <dbReference type="EMBL" id="SAK40601.1"/>
    </source>
</evidence>
<keyword evidence="3" id="KW-1185">Reference proteome</keyword>
<dbReference type="AlphaFoldDB" id="A0A157Z4Y4"/>
<name>A0A157Z4Y4_9BURK</name>
<evidence type="ECO:0000256" key="1">
    <source>
        <dbReference type="SAM" id="Phobius"/>
    </source>
</evidence>
<keyword evidence="1" id="KW-0472">Membrane</keyword>
<accession>A0A157Z4Y4</accession>
<gene>
    <name evidence="2" type="ORF">AWB76_00189</name>
</gene>
<feature type="transmembrane region" description="Helical" evidence="1">
    <location>
        <begin position="15"/>
        <end position="33"/>
    </location>
</feature>
<evidence type="ECO:0000313" key="3">
    <source>
        <dbReference type="Proteomes" id="UP000054624"/>
    </source>
</evidence>
<keyword evidence="1" id="KW-0812">Transmembrane</keyword>
<sequence>MSAACSIDWKLLLEYLKVFLSWPVIVGLCIFAASRRYSEEIKALINRIASLEFMGGKLVTQQEKVEAEQGVDGSDSIAAPSVPELEGLHLSPEQVVQIRNLFAAEGAAARIWEYRYMNYFFAPATQHALDWMISLNAGTTRNAYDAFWSPRVPAAAERDAMIVALERHQCIVLDGPAILVTDKGREYAAWPERRILSVVATPFPTT</sequence>